<organism evidence="2 3">
    <name type="scientific">Lepraria finkii</name>
    <dbReference type="NCBI Taxonomy" id="1340010"/>
    <lineage>
        <taxon>Eukaryota</taxon>
        <taxon>Fungi</taxon>
        <taxon>Dikarya</taxon>
        <taxon>Ascomycota</taxon>
        <taxon>Pezizomycotina</taxon>
        <taxon>Lecanoromycetes</taxon>
        <taxon>OSLEUM clade</taxon>
        <taxon>Lecanoromycetidae</taxon>
        <taxon>Lecanorales</taxon>
        <taxon>Lecanorineae</taxon>
        <taxon>Stereocaulaceae</taxon>
        <taxon>Lepraria</taxon>
    </lineage>
</organism>
<dbReference type="Proteomes" id="UP001590951">
    <property type="component" value="Unassembled WGS sequence"/>
</dbReference>
<gene>
    <name evidence="2" type="ORF">ABVK25_006123</name>
</gene>
<keyword evidence="3" id="KW-1185">Reference proteome</keyword>
<comment type="caution">
    <text evidence="2">The sequence shown here is derived from an EMBL/GenBank/DDBJ whole genome shotgun (WGS) entry which is preliminary data.</text>
</comment>
<sequence length="169" mass="18204">MNFFTQFSLLHHLLPSAIALTLSAPSNATIPAQSNYQCFISPQGYQPRASRPTFPDCEATIQQLPDKGAEIGRFHTGGATDDYKLPFDTATGTCKVGVGLVNAAGEEDSMWGEIRLRAGWLNVACVNTGFYGGYTYTGVNRRIRITITYNAAEESGGSSETVAEAVEAR</sequence>
<accession>A0ABR4B6H9</accession>
<dbReference type="EMBL" id="JBHFEH010000020">
    <property type="protein sequence ID" value="KAL2053472.1"/>
    <property type="molecule type" value="Genomic_DNA"/>
</dbReference>
<evidence type="ECO:0000313" key="3">
    <source>
        <dbReference type="Proteomes" id="UP001590951"/>
    </source>
</evidence>
<feature type="signal peptide" evidence="1">
    <location>
        <begin position="1"/>
        <end position="19"/>
    </location>
</feature>
<evidence type="ECO:0000313" key="2">
    <source>
        <dbReference type="EMBL" id="KAL2053472.1"/>
    </source>
</evidence>
<evidence type="ECO:0000256" key="1">
    <source>
        <dbReference type="SAM" id="SignalP"/>
    </source>
</evidence>
<protein>
    <recommendedName>
        <fullName evidence="4">Ecp2 effector protein domain-containing protein</fullName>
    </recommendedName>
</protein>
<reference evidence="2 3" key="1">
    <citation type="submission" date="2024-09" db="EMBL/GenBank/DDBJ databases">
        <title>Rethinking Asexuality: The Enigmatic Case of Functional Sexual Genes in Lepraria (Stereocaulaceae).</title>
        <authorList>
            <person name="Doellman M."/>
            <person name="Sun Y."/>
            <person name="Barcenas-Pena A."/>
            <person name="Lumbsch H.T."/>
            <person name="Grewe F."/>
        </authorList>
    </citation>
    <scope>NUCLEOTIDE SEQUENCE [LARGE SCALE GENOMIC DNA]</scope>
    <source>
        <strain evidence="2 3">Grewe 0041</strain>
    </source>
</reference>
<name>A0ABR4B6H9_9LECA</name>
<keyword evidence="1" id="KW-0732">Signal</keyword>
<feature type="chain" id="PRO_5045949470" description="Ecp2 effector protein domain-containing protein" evidence="1">
    <location>
        <begin position="20"/>
        <end position="169"/>
    </location>
</feature>
<evidence type="ECO:0008006" key="4">
    <source>
        <dbReference type="Google" id="ProtNLM"/>
    </source>
</evidence>
<proteinExistence type="predicted"/>